<organism evidence="2 3">
    <name type="scientific">Plakobranchus ocellatus</name>
    <dbReference type="NCBI Taxonomy" id="259542"/>
    <lineage>
        <taxon>Eukaryota</taxon>
        <taxon>Metazoa</taxon>
        <taxon>Spiralia</taxon>
        <taxon>Lophotrochozoa</taxon>
        <taxon>Mollusca</taxon>
        <taxon>Gastropoda</taxon>
        <taxon>Heterobranchia</taxon>
        <taxon>Euthyneura</taxon>
        <taxon>Panpulmonata</taxon>
        <taxon>Sacoglossa</taxon>
        <taxon>Placobranchoidea</taxon>
        <taxon>Plakobranchidae</taxon>
        <taxon>Plakobranchus</taxon>
    </lineage>
</organism>
<keyword evidence="1" id="KW-0812">Transmembrane</keyword>
<dbReference type="Proteomes" id="UP000735302">
    <property type="component" value="Unassembled WGS sequence"/>
</dbReference>
<accession>A0AAV4BA74</accession>
<gene>
    <name evidence="2" type="ORF">PoB_004177400</name>
</gene>
<evidence type="ECO:0000313" key="3">
    <source>
        <dbReference type="Proteomes" id="UP000735302"/>
    </source>
</evidence>
<evidence type="ECO:0000313" key="2">
    <source>
        <dbReference type="EMBL" id="GFO15269.1"/>
    </source>
</evidence>
<keyword evidence="1" id="KW-1133">Transmembrane helix</keyword>
<proteinExistence type="predicted"/>
<keyword evidence="3" id="KW-1185">Reference proteome</keyword>
<reference evidence="2 3" key="1">
    <citation type="journal article" date="2021" name="Elife">
        <title>Chloroplast acquisition without the gene transfer in kleptoplastic sea slugs, Plakobranchus ocellatus.</title>
        <authorList>
            <person name="Maeda T."/>
            <person name="Takahashi S."/>
            <person name="Yoshida T."/>
            <person name="Shimamura S."/>
            <person name="Takaki Y."/>
            <person name="Nagai Y."/>
            <person name="Toyoda A."/>
            <person name="Suzuki Y."/>
            <person name="Arimoto A."/>
            <person name="Ishii H."/>
            <person name="Satoh N."/>
            <person name="Nishiyama T."/>
            <person name="Hasebe M."/>
            <person name="Maruyama T."/>
            <person name="Minagawa J."/>
            <person name="Obokata J."/>
            <person name="Shigenobu S."/>
        </authorList>
    </citation>
    <scope>NUCLEOTIDE SEQUENCE [LARGE SCALE GENOMIC DNA]</scope>
</reference>
<protein>
    <submittedName>
        <fullName evidence="2">Uncharacterized protein</fullName>
    </submittedName>
</protein>
<comment type="caution">
    <text evidence="2">The sequence shown here is derived from an EMBL/GenBank/DDBJ whole genome shotgun (WGS) entry which is preliminary data.</text>
</comment>
<feature type="transmembrane region" description="Helical" evidence="1">
    <location>
        <begin position="6"/>
        <end position="26"/>
    </location>
</feature>
<evidence type="ECO:0000256" key="1">
    <source>
        <dbReference type="SAM" id="Phobius"/>
    </source>
</evidence>
<dbReference type="AlphaFoldDB" id="A0AAV4BA74"/>
<dbReference type="EMBL" id="BLXT01004605">
    <property type="protein sequence ID" value="GFO15269.1"/>
    <property type="molecule type" value="Genomic_DNA"/>
</dbReference>
<keyword evidence="1" id="KW-0472">Membrane</keyword>
<sequence>MVKELVMMAMLIMIIMLIIMLLLLLLMMMMIDDDDGDVSSGVVLLALEDDIGDSHGGDFENLFNLNIHPFFIVSTTHSTQYLCTVGVISTSNEKASTRGVVLG</sequence>
<name>A0AAV4BA74_9GAST</name>